<dbReference type="HOGENOM" id="CLU_058869_0_0_1"/>
<keyword evidence="3" id="KW-1185">Reference proteome</keyword>
<reference evidence="2 3" key="1">
    <citation type="journal article" date="2011" name="Nat. Biotechnol.">
        <title>Comparative genomic analysis of the thermophilic biomass-degrading fungi Myceliophthora thermophila and Thielavia terrestris.</title>
        <authorList>
            <person name="Berka R.M."/>
            <person name="Grigoriev I.V."/>
            <person name="Otillar R."/>
            <person name="Salamov A."/>
            <person name="Grimwood J."/>
            <person name="Reid I."/>
            <person name="Ishmael N."/>
            <person name="John T."/>
            <person name="Darmond C."/>
            <person name="Moisan M.-C."/>
            <person name="Henrissat B."/>
            <person name="Coutinho P.M."/>
            <person name="Lombard V."/>
            <person name="Natvig D.O."/>
            <person name="Lindquist E."/>
            <person name="Schmutz J."/>
            <person name="Lucas S."/>
            <person name="Harris P."/>
            <person name="Powlowski J."/>
            <person name="Bellemare A."/>
            <person name="Taylor D."/>
            <person name="Butler G."/>
            <person name="de Vries R.P."/>
            <person name="Allijn I.E."/>
            <person name="van den Brink J."/>
            <person name="Ushinsky S."/>
            <person name="Storms R."/>
            <person name="Powell A.J."/>
            <person name="Paulsen I.T."/>
            <person name="Elbourne L.D.H."/>
            <person name="Baker S.E."/>
            <person name="Magnuson J."/>
            <person name="LaBoissiere S."/>
            <person name="Clutterbuck A.J."/>
            <person name="Martinez D."/>
            <person name="Wogulis M."/>
            <person name="de Leon A.L."/>
            <person name="Rey M.W."/>
            <person name="Tsang A."/>
        </authorList>
    </citation>
    <scope>NUCLEOTIDE SEQUENCE [LARGE SCALE GENOMIC DNA]</scope>
    <source>
        <strain evidence="3">ATCC 38088 / NRRL 8126</strain>
    </source>
</reference>
<feature type="compositionally biased region" description="Pro residues" evidence="1">
    <location>
        <begin position="89"/>
        <end position="102"/>
    </location>
</feature>
<evidence type="ECO:0000256" key="1">
    <source>
        <dbReference type="SAM" id="MobiDB-lite"/>
    </source>
</evidence>
<dbReference type="eggNOG" id="ENOG502QQEE">
    <property type="taxonomic scope" value="Eukaryota"/>
</dbReference>
<gene>
    <name evidence="2" type="ORF">THITE_2096695</name>
</gene>
<dbReference type="RefSeq" id="XP_003655672.1">
    <property type="nucleotide sequence ID" value="XM_003655624.1"/>
</dbReference>
<dbReference type="AlphaFoldDB" id="G2RC15"/>
<feature type="compositionally biased region" description="Low complexity" evidence="1">
    <location>
        <begin position="127"/>
        <end position="137"/>
    </location>
</feature>
<accession>G2RC15</accession>
<name>G2RC15_THETT</name>
<feature type="compositionally biased region" description="Low complexity" evidence="1">
    <location>
        <begin position="110"/>
        <end position="120"/>
    </location>
</feature>
<protein>
    <submittedName>
        <fullName evidence="2">Uncharacterized protein</fullName>
    </submittedName>
</protein>
<evidence type="ECO:0000313" key="2">
    <source>
        <dbReference type="EMBL" id="AEO69336.1"/>
    </source>
</evidence>
<dbReference type="GeneID" id="11524140"/>
<feature type="compositionally biased region" description="Low complexity" evidence="1">
    <location>
        <begin position="44"/>
        <end position="57"/>
    </location>
</feature>
<organism evidence="2 3">
    <name type="scientific">Thermothielavioides terrestris (strain ATCC 38088 / NRRL 8126)</name>
    <name type="common">Thielavia terrestris</name>
    <dbReference type="NCBI Taxonomy" id="578455"/>
    <lineage>
        <taxon>Eukaryota</taxon>
        <taxon>Fungi</taxon>
        <taxon>Dikarya</taxon>
        <taxon>Ascomycota</taxon>
        <taxon>Pezizomycotina</taxon>
        <taxon>Sordariomycetes</taxon>
        <taxon>Sordariomycetidae</taxon>
        <taxon>Sordariales</taxon>
        <taxon>Chaetomiaceae</taxon>
        <taxon>Thermothielavioides</taxon>
        <taxon>Thermothielavioides terrestris</taxon>
    </lineage>
</organism>
<feature type="compositionally biased region" description="Pro residues" evidence="1">
    <location>
        <begin position="58"/>
        <end position="81"/>
    </location>
</feature>
<feature type="region of interest" description="Disordered" evidence="1">
    <location>
        <begin position="1"/>
        <end position="191"/>
    </location>
</feature>
<sequence>MPPIQLHTKSPINAAKASGVTPQTAAPAEAEADNTPPGAVPRLPEATGTATAPSSSSRPPPPQAAAAPAPAPAPTAAPAPPVQTAGPSLPLPPQMGIPPPAVPAEHHQRGTSTAAAAYTPGTGGAAGTPASGLWGPAAGSGSGSGSAPGPPGSGVGPDGYRQNTSLGVGYVPPAYQGVSRGGDDGEGQEEGLLGSALKLAKAAGEKLSAAESEVWRRINGEGR</sequence>
<proteinExistence type="predicted"/>
<dbReference type="KEGG" id="ttt:THITE_2096695"/>
<evidence type="ECO:0000313" key="3">
    <source>
        <dbReference type="Proteomes" id="UP000008181"/>
    </source>
</evidence>
<dbReference type="Proteomes" id="UP000008181">
    <property type="component" value="Chromosome 4"/>
</dbReference>
<feature type="compositionally biased region" description="Gly residues" evidence="1">
    <location>
        <begin position="138"/>
        <end position="157"/>
    </location>
</feature>
<dbReference type="EMBL" id="CP003012">
    <property type="protein sequence ID" value="AEO69336.1"/>
    <property type="molecule type" value="Genomic_DNA"/>
</dbReference>